<reference evidence="2" key="1">
    <citation type="journal article" date="2005" name="PLoS Biol.">
        <title>The genomes of Oryza sativa: a history of duplications.</title>
        <authorList>
            <person name="Yu J."/>
            <person name="Wang J."/>
            <person name="Lin W."/>
            <person name="Li S."/>
            <person name="Li H."/>
            <person name="Zhou J."/>
            <person name="Ni P."/>
            <person name="Dong W."/>
            <person name="Hu S."/>
            <person name="Zeng C."/>
            <person name="Zhang J."/>
            <person name="Zhang Y."/>
            <person name="Li R."/>
            <person name="Xu Z."/>
            <person name="Li S."/>
            <person name="Li X."/>
            <person name="Zheng H."/>
            <person name="Cong L."/>
            <person name="Lin L."/>
            <person name="Yin J."/>
            <person name="Geng J."/>
            <person name="Li G."/>
            <person name="Shi J."/>
            <person name="Liu J."/>
            <person name="Lv H."/>
            <person name="Li J."/>
            <person name="Wang J."/>
            <person name="Deng Y."/>
            <person name="Ran L."/>
            <person name="Shi X."/>
            <person name="Wang X."/>
            <person name="Wu Q."/>
            <person name="Li C."/>
            <person name="Ren X."/>
            <person name="Wang J."/>
            <person name="Wang X."/>
            <person name="Li D."/>
            <person name="Liu D."/>
            <person name="Zhang X."/>
            <person name="Ji Z."/>
            <person name="Zhao W."/>
            <person name="Sun Y."/>
            <person name="Zhang Z."/>
            <person name="Bao J."/>
            <person name="Han Y."/>
            <person name="Dong L."/>
            <person name="Ji J."/>
            <person name="Chen P."/>
            <person name="Wu S."/>
            <person name="Liu J."/>
            <person name="Xiao Y."/>
            <person name="Bu D."/>
            <person name="Tan J."/>
            <person name="Yang L."/>
            <person name="Ye C."/>
            <person name="Zhang J."/>
            <person name="Xu J."/>
            <person name="Zhou Y."/>
            <person name="Yu Y."/>
            <person name="Zhang B."/>
            <person name="Zhuang S."/>
            <person name="Wei H."/>
            <person name="Liu B."/>
            <person name="Lei M."/>
            <person name="Yu H."/>
            <person name="Li Y."/>
            <person name="Xu H."/>
            <person name="Wei S."/>
            <person name="He X."/>
            <person name="Fang L."/>
            <person name="Zhang Z."/>
            <person name="Zhang Y."/>
            <person name="Huang X."/>
            <person name="Su Z."/>
            <person name="Tong W."/>
            <person name="Li J."/>
            <person name="Tong Z."/>
            <person name="Li S."/>
            <person name="Ye J."/>
            <person name="Wang L."/>
            <person name="Fang L."/>
            <person name="Lei T."/>
            <person name="Chen C."/>
            <person name="Chen H."/>
            <person name="Xu Z."/>
            <person name="Li H."/>
            <person name="Huang H."/>
            <person name="Zhang F."/>
            <person name="Xu H."/>
            <person name="Li N."/>
            <person name="Zhao C."/>
            <person name="Li S."/>
            <person name="Dong L."/>
            <person name="Huang Y."/>
            <person name="Li L."/>
            <person name="Xi Y."/>
            <person name="Qi Q."/>
            <person name="Li W."/>
            <person name="Zhang B."/>
            <person name="Hu W."/>
            <person name="Zhang Y."/>
            <person name="Tian X."/>
            <person name="Jiao Y."/>
            <person name="Liang X."/>
            <person name="Jin J."/>
            <person name="Gao L."/>
            <person name="Zheng W."/>
            <person name="Hao B."/>
            <person name="Liu S."/>
            <person name="Wang W."/>
            <person name="Yuan L."/>
            <person name="Cao M."/>
            <person name="McDermott J."/>
            <person name="Samudrala R."/>
            <person name="Wang J."/>
            <person name="Wong G.K."/>
            <person name="Yang H."/>
        </authorList>
    </citation>
    <scope>NUCLEOTIDE SEQUENCE [LARGE SCALE GENOMIC DNA]</scope>
</reference>
<dbReference type="SUPFAM" id="SSF53098">
    <property type="entry name" value="Ribonuclease H-like"/>
    <property type="match status" value="1"/>
</dbReference>
<dbReference type="GO" id="GO:0046983">
    <property type="term" value="F:protein dimerization activity"/>
    <property type="evidence" value="ECO:0007669"/>
    <property type="project" value="InterPro"/>
</dbReference>
<dbReference type="AlphaFoldDB" id="B9F1F5"/>
<dbReference type="EMBL" id="CM000139">
    <property type="protein sequence ID" value="EEE57497.1"/>
    <property type="molecule type" value="Genomic_DNA"/>
</dbReference>
<evidence type="ECO:0000259" key="1">
    <source>
        <dbReference type="SMART" id="SM00597"/>
    </source>
</evidence>
<accession>B9F1F5</accession>
<dbReference type="InterPro" id="IPR025398">
    <property type="entry name" value="DUF4371"/>
</dbReference>
<dbReference type="InterPro" id="IPR012337">
    <property type="entry name" value="RNaseH-like_sf"/>
</dbReference>
<proteinExistence type="predicted"/>
<dbReference type="Proteomes" id="UP000007752">
    <property type="component" value="Chromosome 2"/>
</dbReference>
<dbReference type="Pfam" id="PF05699">
    <property type="entry name" value="Dimer_Tnp_hAT"/>
    <property type="match status" value="1"/>
</dbReference>
<dbReference type="Pfam" id="PF14291">
    <property type="entry name" value="DUF4371"/>
    <property type="match status" value="1"/>
</dbReference>
<dbReference type="SMART" id="SM00597">
    <property type="entry name" value="ZnF_TTF"/>
    <property type="match status" value="1"/>
</dbReference>
<organism evidence="2">
    <name type="scientific">Oryza sativa subsp. japonica</name>
    <name type="common">Rice</name>
    <dbReference type="NCBI Taxonomy" id="39947"/>
    <lineage>
        <taxon>Eukaryota</taxon>
        <taxon>Viridiplantae</taxon>
        <taxon>Streptophyta</taxon>
        <taxon>Embryophyta</taxon>
        <taxon>Tracheophyta</taxon>
        <taxon>Spermatophyta</taxon>
        <taxon>Magnoliopsida</taxon>
        <taxon>Liliopsida</taxon>
        <taxon>Poales</taxon>
        <taxon>Poaceae</taxon>
        <taxon>BOP clade</taxon>
        <taxon>Oryzoideae</taxon>
        <taxon>Oryzeae</taxon>
        <taxon>Oryzinae</taxon>
        <taxon>Oryza</taxon>
        <taxon>Oryza sativa</taxon>
    </lineage>
</organism>
<dbReference type="InterPro" id="IPR008906">
    <property type="entry name" value="HATC_C_dom"/>
</dbReference>
<dbReference type="InterPro" id="IPR006580">
    <property type="entry name" value="Znf_TTF"/>
</dbReference>
<evidence type="ECO:0000313" key="2">
    <source>
        <dbReference type="EMBL" id="EEE57497.1"/>
    </source>
</evidence>
<gene>
    <name evidence="2" type="ORF">OsJ_07776</name>
</gene>
<dbReference type="PANTHER" id="PTHR11697">
    <property type="entry name" value="GENERAL TRANSCRIPTION FACTOR 2-RELATED ZINC FINGER PROTEIN"/>
    <property type="match status" value="1"/>
</dbReference>
<dbReference type="InterPro" id="IPR055298">
    <property type="entry name" value="AtLOH3-like"/>
</dbReference>
<sequence>MERFYKPKRKAQDMIDGNGTSCPEEINWDEEIKYDPGLRKEIDAYHPNHREKVRRKYLENGPCQPRTFDFPITQLGGKEKPRRFNPEWFDEFSWLEYSKEKDRAYCFYCFLFREKKDPGYDAFVVNGWNGYHRKERLRSHVGEVGGLHYNAMKKCDALRNRKQHIDVAYNQISEVAKKAYFIRLNGSIDTARVLLKQGLPFRGHDESKESYNRGNFKEFYDCLAEHDPILHKAVTTNAAKNSCLYAPEIQRDIAECFANEIVQSILDDLGDDFFCLLVDESRDVSCKEQMAVVLRYVDKFGMVKESFVGLVHVTETSSAHLKSAIDSLLAKFKLSLKQCRGQGYDGASNMRGEFNGLQSLIMRDSKSAYYVHCFAHQLQLVIVATVRKHKGVSNFLNMISILLNVVGGSAKRRDMIRDINHEQVQQALGCGQLETGTGLNQEQCLQRPGDTRWSSHYKTLKSLLNMFPTIVQVLKVVEKDDRDWKNRDQASNLLVYFQSFDFVFYLHLMLTTLAATNTLSQALQRKDQDIVNAIGCLKSTKLHLDDLRTNGWEKLLDDVNQFCDLYEIDMMEMESTYVDPRQPRKKSGITNKHHYAVDCFNDVIDWLVQELDSRFSETTTQLLVCSAAFNPRDSFHAFDGETFMSLAKLYPDDFNNDDLRDLRHDLRLYIGDVREDNEFSNINTIAELSQKMVQTGKHQVYRLVYRLLKLVLVLPVATATVERCFSGMKIVKTSLANRMGDQQLSHRLICYIEKEEMKKVSNEAVVHRFMTMEGKGRKYDL</sequence>
<feature type="domain" description="TTF-type" evidence="1">
    <location>
        <begin position="80"/>
        <end position="171"/>
    </location>
</feature>
<reference evidence="2" key="2">
    <citation type="submission" date="2008-12" db="EMBL/GenBank/DDBJ databases">
        <title>Improved gene annotation of the rice (Oryza sativa) genomes.</title>
        <authorList>
            <person name="Wang J."/>
            <person name="Li R."/>
            <person name="Fan W."/>
            <person name="Huang Q."/>
            <person name="Zhang J."/>
            <person name="Zhou Y."/>
            <person name="Hu Y."/>
            <person name="Zi S."/>
            <person name="Li J."/>
            <person name="Ni P."/>
            <person name="Zheng H."/>
            <person name="Zhang Y."/>
            <person name="Zhao M."/>
            <person name="Hao Q."/>
            <person name="McDermott J."/>
            <person name="Samudrala R."/>
            <person name="Kristiansen K."/>
            <person name="Wong G.K.-S."/>
        </authorList>
    </citation>
    <scope>NUCLEOTIDE SEQUENCE</scope>
</reference>
<dbReference type="PANTHER" id="PTHR11697:SF230">
    <property type="entry name" value="ZINC FINGER, MYM DOMAIN CONTAINING 1"/>
    <property type="match status" value="1"/>
</dbReference>
<protein>
    <recommendedName>
        <fullName evidence="1">TTF-type domain-containing protein</fullName>
    </recommendedName>
</protein>
<name>B9F1F5_ORYSJ</name>